<proteinExistence type="predicted"/>
<comment type="caution">
    <text evidence="1">The sequence shown here is derived from an EMBL/GenBank/DDBJ whole genome shotgun (WGS) entry which is preliminary data.</text>
</comment>
<evidence type="ECO:0000313" key="2">
    <source>
        <dbReference type="Proteomes" id="UP000233469"/>
    </source>
</evidence>
<dbReference type="Proteomes" id="UP000233469">
    <property type="component" value="Unassembled WGS sequence"/>
</dbReference>
<organism evidence="1 2">
    <name type="scientific">Rhizophagus irregularis</name>
    <dbReference type="NCBI Taxonomy" id="588596"/>
    <lineage>
        <taxon>Eukaryota</taxon>
        <taxon>Fungi</taxon>
        <taxon>Fungi incertae sedis</taxon>
        <taxon>Mucoromycota</taxon>
        <taxon>Glomeromycotina</taxon>
        <taxon>Glomeromycetes</taxon>
        <taxon>Glomerales</taxon>
        <taxon>Glomeraceae</taxon>
        <taxon>Rhizophagus</taxon>
    </lineage>
</organism>
<accession>A0A2N1M1F5</accession>
<dbReference type="EMBL" id="LLXL01007621">
    <property type="protein sequence ID" value="PKK55433.1"/>
    <property type="molecule type" value="Genomic_DNA"/>
</dbReference>
<evidence type="ECO:0000313" key="1">
    <source>
        <dbReference type="EMBL" id="PKK55433.1"/>
    </source>
</evidence>
<gene>
    <name evidence="1" type="ORF">RhiirC2_802407</name>
</gene>
<reference evidence="1 2" key="2">
    <citation type="submission" date="2017-10" db="EMBL/GenBank/DDBJ databases">
        <title>Extensive intraspecific genome diversity in a model arbuscular mycorrhizal fungus.</title>
        <authorList>
            <person name="Chen E.C.H."/>
            <person name="Morin E."/>
            <person name="Baudet D."/>
            <person name="Noel J."/>
            <person name="Ndikumana S."/>
            <person name="Charron P."/>
            <person name="St-Onge C."/>
            <person name="Giorgi J."/>
            <person name="Grigoriev I.V."/>
            <person name="Roux C."/>
            <person name="Martin F.M."/>
            <person name="Corradi N."/>
        </authorList>
    </citation>
    <scope>NUCLEOTIDE SEQUENCE [LARGE SCALE GENOMIC DNA]</scope>
    <source>
        <strain evidence="1 2">C2</strain>
    </source>
</reference>
<name>A0A2N1M1F5_9GLOM</name>
<dbReference type="AlphaFoldDB" id="A0A2N1M1F5"/>
<sequence>MLQNSSRKKIPDAILNLYTSKLKETTTPLSALPTPRQLSREFTQPVSAMTQNAMMSRSFHNAHLKCVSG</sequence>
<protein>
    <submittedName>
        <fullName evidence="1">Uncharacterized protein</fullName>
    </submittedName>
</protein>
<reference evidence="1 2" key="1">
    <citation type="submission" date="2016-04" db="EMBL/GenBank/DDBJ databases">
        <title>Genome analyses suggest a sexual origin of heterokaryosis in a supposedly ancient asexual fungus.</title>
        <authorList>
            <person name="Ropars J."/>
            <person name="Sedzielewska K."/>
            <person name="Noel J."/>
            <person name="Charron P."/>
            <person name="Farinelli L."/>
            <person name="Marton T."/>
            <person name="Kruger M."/>
            <person name="Pelin A."/>
            <person name="Brachmann A."/>
            <person name="Corradi N."/>
        </authorList>
    </citation>
    <scope>NUCLEOTIDE SEQUENCE [LARGE SCALE GENOMIC DNA]</scope>
    <source>
        <strain evidence="1 2">C2</strain>
    </source>
</reference>